<comment type="caution">
    <text evidence="1">The sequence shown here is derived from an EMBL/GenBank/DDBJ whole genome shotgun (WGS) entry which is preliminary data.</text>
</comment>
<keyword evidence="2" id="KW-1185">Reference proteome</keyword>
<sequence>MVAWQLKNEIIITQIRPNTQSISFKIPRKPKPARLVGIV</sequence>
<organism evidence="1 2">
    <name type="scientific">Algoriphagus winogradskyi</name>
    <dbReference type="NCBI Taxonomy" id="237017"/>
    <lineage>
        <taxon>Bacteria</taxon>
        <taxon>Pseudomonadati</taxon>
        <taxon>Bacteroidota</taxon>
        <taxon>Cytophagia</taxon>
        <taxon>Cytophagales</taxon>
        <taxon>Cyclobacteriaceae</taxon>
        <taxon>Algoriphagus</taxon>
    </lineage>
</organism>
<reference evidence="1 2" key="1">
    <citation type="submission" date="2017-05" db="EMBL/GenBank/DDBJ databases">
        <authorList>
            <person name="Varghese N."/>
            <person name="Submissions S."/>
        </authorList>
    </citation>
    <scope>NUCLEOTIDE SEQUENCE [LARGE SCALE GENOMIC DNA]</scope>
    <source>
        <strain evidence="1 2">DSM 15360</strain>
    </source>
</reference>
<name>A0ABY1NC39_9BACT</name>
<gene>
    <name evidence="1" type="ORF">SAMN06265367_101426</name>
</gene>
<protein>
    <submittedName>
        <fullName evidence="1">Uncharacterized protein</fullName>
    </submittedName>
</protein>
<dbReference type="Proteomes" id="UP001157915">
    <property type="component" value="Unassembled WGS sequence"/>
</dbReference>
<proteinExistence type="predicted"/>
<evidence type="ECO:0000313" key="2">
    <source>
        <dbReference type="Proteomes" id="UP001157915"/>
    </source>
</evidence>
<evidence type="ECO:0000313" key="1">
    <source>
        <dbReference type="EMBL" id="SMP06135.1"/>
    </source>
</evidence>
<dbReference type="EMBL" id="FXUA01000001">
    <property type="protein sequence ID" value="SMP06135.1"/>
    <property type="molecule type" value="Genomic_DNA"/>
</dbReference>
<accession>A0ABY1NC39</accession>